<evidence type="ECO:0000256" key="1">
    <source>
        <dbReference type="SAM" id="Phobius"/>
    </source>
</evidence>
<evidence type="ECO:0000313" key="3">
    <source>
        <dbReference type="Proteomes" id="UP000294813"/>
    </source>
</evidence>
<feature type="transmembrane region" description="Helical" evidence="1">
    <location>
        <begin position="6"/>
        <end position="26"/>
    </location>
</feature>
<gene>
    <name evidence="2" type="ORF">EDD73_11965</name>
</gene>
<evidence type="ECO:0000313" key="2">
    <source>
        <dbReference type="EMBL" id="TCP62717.1"/>
    </source>
</evidence>
<protein>
    <submittedName>
        <fullName evidence="2">Uncharacterized protein</fullName>
    </submittedName>
</protein>
<name>A0A4R2RKJ5_9FIRM</name>
<keyword evidence="3" id="KW-1185">Reference proteome</keyword>
<sequence>MPVQIVGIQLFTMLLPLMSGLVYIDVRLVTIR</sequence>
<dbReference type="Proteomes" id="UP000294813">
    <property type="component" value="Unassembled WGS sequence"/>
</dbReference>
<dbReference type="EMBL" id="SLXT01000019">
    <property type="protein sequence ID" value="TCP62717.1"/>
    <property type="molecule type" value="Genomic_DNA"/>
</dbReference>
<keyword evidence="1" id="KW-0812">Transmembrane</keyword>
<reference evidence="2 3" key="1">
    <citation type="submission" date="2019-03" db="EMBL/GenBank/DDBJ databases">
        <title>Genomic Encyclopedia of Type Strains, Phase IV (KMG-IV): sequencing the most valuable type-strain genomes for metagenomic binning, comparative biology and taxonomic classification.</title>
        <authorList>
            <person name="Goeker M."/>
        </authorList>
    </citation>
    <scope>NUCLEOTIDE SEQUENCE [LARGE SCALE GENOMIC DNA]</scope>
    <source>
        <strain evidence="2 3">DSM 11170</strain>
    </source>
</reference>
<organism evidence="2 3">
    <name type="scientific">Heliophilum fasciatum</name>
    <dbReference type="NCBI Taxonomy" id="35700"/>
    <lineage>
        <taxon>Bacteria</taxon>
        <taxon>Bacillati</taxon>
        <taxon>Bacillota</taxon>
        <taxon>Clostridia</taxon>
        <taxon>Eubacteriales</taxon>
        <taxon>Heliobacteriaceae</taxon>
        <taxon>Heliophilum</taxon>
    </lineage>
</organism>
<keyword evidence="1" id="KW-0472">Membrane</keyword>
<accession>A0A4R2RKJ5</accession>
<comment type="caution">
    <text evidence="2">The sequence shown here is derived from an EMBL/GenBank/DDBJ whole genome shotgun (WGS) entry which is preliminary data.</text>
</comment>
<proteinExistence type="predicted"/>
<keyword evidence="1" id="KW-1133">Transmembrane helix</keyword>
<dbReference type="AlphaFoldDB" id="A0A4R2RKJ5"/>